<evidence type="ECO:0000256" key="2">
    <source>
        <dbReference type="SAM" id="MobiDB-lite"/>
    </source>
</evidence>
<keyword evidence="1" id="KW-0479">Metal-binding</keyword>
<dbReference type="Gene3D" id="3.30.160.60">
    <property type="entry name" value="Classic Zinc Finger"/>
    <property type="match status" value="1"/>
</dbReference>
<proteinExistence type="predicted"/>
<dbReference type="InParanoid" id="A0A1D8PCC7"/>
<feature type="compositionally biased region" description="Polar residues" evidence="2">
    <location>
        <begin position="1"/>
        <end position="41"/>
    </location>
</feature>
<dbReference type="eggNOG" id="ENOG502QQV3">
    <property type="taxonomic scope" value="Eukaryota"/>
</dbReference>
<name>A0A1D8PCC7_CANAL</name>
<feature type="compositionally biased region" description="Polar residues" evidence="2">
    <location>
        <begin position="225"/>
        <end position="247"/>
    </location>
</feature>
<keyword evidence="1" id="KW-0862">Zinc</keyword>
<protein>
    <recommendedName>
        <fullName evidence="3">C2H2-type domain-containing protein</fullName>
    </recommendedName>
</protein>
<evidence type="ECO:0000313" key="6">
    <source>
        <dbReference type="Proteomes" id="UP000000559"/>
    </source>
</evidence>
<feature type="compositionally biased region" description="Acidic residues" evidence="2">
    <location>
        <begin position="451"/>
        <end position="471"/>
    </location>
</feature>
<dbReference type="RefSeq" id="XP_718979.2">
    <property type="nucleotide sequence ID" value="XM_713886.2"/>
</dbReference>
<evidence type="ECO:0000256" key="1">
    <source>
        <dbReference type="PROSITE-ProRule" id="PRU00042"/>
    </source>
</evidence>
<reference evidence="5 6" key="2">
    <citation type="journal article" date="2007" name="Genome Biol.">
        <title>Assembly of the Candida albicans genome into sixteen supercontigs aligned on the eight chromosomes.</title>
        <authorList>
            <person name="van het Hoog M."/>
            <person name="Rast T.J."/>
            <person name="Martchenko M."/>
            <person name="Grindle S."/>
            <person name="Dignard D."/>
            <person name="Hogues H."/>
            <person name="Cuomo C."/>
            <person name="Berriman M."/>
            <person name="Scherer S."/>
            <person name="Magee B.B."/>
            <person name="Whiteway M."/>
            <person name="Chibana H."/>
            <person name="Nantel A."/>
            <person name="Magee P.T."/>
        </authorList>
    </citation>
    <scope>GENOME REANNOTATION</scope>
    <source>
        <strain evidence="6">SC5314 / ATCC MYA-2876</strain>
    </source>
</reference>
<feature type="region of interest" description="Disordered" evidence="2">
    <location>
        <begin position="1"/>
        <end position="50"/>
    </location>
</feature>
<dbReference type="GO" id="GO:0008270">
    <property type="term" value="F:zinc ion binding"/>
    <property type="evidence" value="ECO:0007669"/>
    <property type="project" value="UniProtKB-KW"/>
</dbReference>
<feature type="region of interest" description="Disordered" evidence="2">
    <location>
        <begin position="62"/>
        <end position="81"/>
    </location>
</feature>
<dbReference type="AlphaFoldDB" id="A0A1D8PCC7"/>
<organism evidence="5 6">
    <name type="scientific">Candida albicans (strain SC5314 / ATCC MYA-2876)</name>
    <name type="common">Yeast</name>
    <dbReference type="NCBI Taxonomy" id="237561"/>
    <lineage>
        <taxon>Eukaryota</taxon>
        <taxon>Fungi</taxon>
        <taxon>Dikarya</taxon>
        <taxon>Ascomycota</taxon>
        <taxon>Saccharomycotina</taxon>
        <taxon>Pichiomycetes</taxon>
        <taxon>Debaryomycetaceae</taxon>
        <taxon>Candida/Lodderomyces clade</taxon>
        <taxon>Candida</taxon>
    </lineage>
</organism>
<dbReference type="EMBL" id="CP017623">
    <property type="protein sequence ID" value="AOW25785.1"/>
    <property type="molecule type" value="Genomic_DNA"/>
</dbReference>
<evidence type="ECO:0000313" key="5">
    <source>
        <dbReference type="EMBL" id="AOW25785.1"/>
    </source>
</evidence>
<keyword evidence="6" id="KW-1185">Reference proteome</keyword>
<evidence type="ECO:0000259" key="3">
    <source>
        <dbReference type="PROSITE" id="PS50157"/>
    </source>
</evidence>
<reference evidence="5 6" key="3">
    <citation type="journal article" date="2013" name="Genome Biol.">
        <title>Assembly of a phased diploid Candida albicans genome facilitates allele-specific measurements and provides a simple model for repeat and indel structure.</title>
        <authorList>
            <person name="Muzzey D."/>
            <person name="Schwartz K."/>
            <person name="Weissman J.S."/>
            <person name="Sherlock G."/>
        </authorList>
    </citation>
    <scope>NUCLEOTIDE SEQUENCE [LARGE SCALE GENOMIC DNA]</scope>
    <source>
        <strain evidence="6">SC5314 / ATCC MYA-2876</strain>
    </source>
</reference>
<dbReference type="CGD" id="CAL0000193159">
    <property type="gene designation" value="orf19.13438"/>
</dbReference>
<sequence>MMDNLNQDPNSGVSQHNDQHQLQFSHNPSLSNTHQHNSADPQQQQQQQLHQLAQLPTQTNELHPQHQLPQMQQQQQQIQNQFQQQLFQPNHQEHQLPSQQIPLLNSQAQTQAQPQPQPMLRVPSQNPPAIMQSSPDPLVVTNGATALSESLSMNRKHNDNLSDTGKTCRFCKKQFSQRGSLIRHLDLKKGDLLHPSNEVTIIRNQNRRRNSSVDVNFSSIEKSESQSGGNTPLMTSESFNGTNTNSKSGKKRRVLKKSLAISQISCDSASGQREKSKLRRKLRDRRIKAKLLTNDWFQDLFAQKPLPKFDNLDGNGNNNSSIAAEIFCQLVALYLPINDWPVKIPDETCLTPTIERMRVRETHNLINLLNKSFLVYQKLTTVQKKQLWINESQRILQASIGSFSLCDLHNIKGVIAKREQANFEEICRNDKLSAFVEVENSPNHHGGVSGVDDEREADIEEEVDEDDDDEVNSTQVEKVKSITPQKRKTQSISGQVQLNTQQNPANLHNSSRIHGEPYIQKIPEVQHNNFEDFGTYFDKFY</sequence>
<evidence type="ECO:0000313" key="4">
    <source>
        <dbReference type="CGD" id="CAL0000193159"/>
    </source>
</evidence>
<feature type="domain" description="C2H2-type" evidence="3">
    <location>
        <begin position="166"/>
        <end position="199"/>
    </location>
</feature>
<feature type="region of interest" description="Disordered" evidence="2">
    <location>
        <begin position="440"/>
        <end position="511"/>
    </location>
</feature>
<dbReference type="GeneID" id="3639355"/>
<keyword evidence="1" id="KW-0863">Zinc-finger</keyword>
<gene>
    <name evidence="5" type="ordered locus">CAALFM_C100880WA</name>
    <name evidence="4" type="ordered locus">orf19.13438</name>
</gene>
<dbReference type="InterPro" id="IPR013087">
    <property type="entry name" value="Znf_C2H2_type"/>
</dbReference>
<dbReference type="KEGG" id="cal:CAALFM_C100880WA"/>
<dbReference type="SMR" id="A0A1D8PCC7"/>
<dbReference type="VEuPathDB" id="FungiDB:C1_00880W_A"/>
<accession>A0A1D8PCC7</accession>
<reference evidence="5 6" key="1">
    <citation type="journal article" date="2004" name="Proc. Natl. Acad. Sci. U.S.A.">
        <title>The diploid genome sequence of Candida albicans.</title>
        <authorList>
            <person name="Jones T."/>
            <person name="Federspiel N.A."/>
            <person name="Chibana H."/>
            <person name="Dungan J."/>
            <person name="Kalman S."/>
            <person name="Magee B.B."/>
            <person name="Newport G."/>
            <person name="Thorstenson Y.R."/>
            <person name="Agabian N."/>
            <person name="Magee P.T."/>
            <person name="Davis R.W."/>
            <person name="Scherer S."/>
        </authorList>
    </citation>
    <scope>NUCLEOTIDE SEQUENCE [LARGE SCALE GENOMIC DNA]</scope>
    <source>
        <strain evidence="6">SC5314 / ATCC MYA-2876</strain>
    </source>
</reference>
<dbReference type="Proteomes" id="UP000000559">
    <property type="component" value="Chromosome 1"/>
</dbReference>
<feature type="compositionally biased region" description="Polar residues" evidence="2">
    <location>
        <begin position="490"/>
        <end position="511"/>
    </location>
</feature>
<dbReference type="OrthoDB" id="4095993at2759"/>
<dbReference type="PROSITE" id="PS50157">
    <property type="entry name" value="ZINC_FINGER_C2H2_2"/>
    <property type="match status" value="1"/>
</dbReference>
<feature type="region of interest" description="Disordered" evidence="2">
    <location>
        <begin position="220"/>
        <end position="253"/>
    </location>
</feature>